<feature type="domain" description="Glycosyltransferase 2-like" evidence="2">
    <location>
        <begin position="5"/>
        <end position="157"/>
    </location>
</feature>
<keyword evidence="1" id="KW-0812">Transmembrane</keyword>
<feature type="transmembrane region" description="Helical" evidence="1">
    <location>
        <begin position="160"/>
        <end position="183"/>
    </location>
</feature>
<accession>A0A517NN64</accession>
<dbReference type="AlphaFoldDB" id="A0A517NN64"/>
<dbReference type="InterPro" id="IPR050256">
    <property type="entry name" value="Glycosyltransferase_2"/>
</dbReference>
<keyword evidence="3" id="KW-0328">Glycosyltransferase</keyword>
<dbReference type="PANTHER" id="PTHR48090:SF7">
    <property type="entry name" value="RFBJ PROTEIN"/>
    <property type="match status" value="1"/>
</dbReference>
<proteinExistence type="predicted"/>
<dbReference type="SUPFAM" id="SSF53448">
    <property type="entry name" value="Nucleotide-diphospho-sugar transferases"/>
    <property type="match status" value="1"/>
</dbReference>
<dbReference type="EMBL" id="CP036526">
    <property type="protein sequence ID" value="QDT08578.1"/>
    <property type="molecule type" value="Genomic_DNA"/>
</dbReference>
<dbReference type="CDD" id="cd04179">
    <property type="entry name" value="DPM_DPG-synthase_like"/>
    <property type="match status" value="1"/>
</dbReference>
<evidence type="ECO:0000259" key="2">
    <source>
        <dbReference type="Pfam" id="PF00535"/>
    </source>
</evidence>
<dbReference type="PANTHER" id="PTHR48090">
    <property type="entry name" value="UNDECAPRENYL-PHOSPHATE 4-DEOXY-4-FORMAMIDO-L-ARABINOSE TRANSFERASE-RELATED"/>
    <property type="match status" value="1"/>
</dbReference>
<dbReference type="EC" id="2.4.2.53" evidence="3"/>
<dbReference type="InterPro" id="IPR029044">
    <property type="entry name" value="Nucleotide-diphossugar_trans"/>
</dbReference>
<dbReference type="Pfam" id="PF00535">
    <property type="entry name" value="Glycos_transf_2"/>
    <property type="match status" value="1"/>
</dbReference>
<gene>
    <name evidence="3" type="primary">arnC_2</name>
    <name evidence="3" type="ORF">K239x_05180</name>
</gene>
<sequence>MPSVTVVIPAYNEGRAIRGVLEKARSVLNDAGIDAELMVVVDGASDNTASEATAVADTVLEHPQNMGYGRTLKTGITAAKHDLIAIADADGTYPVERLPEMIQLAERFHMVVGARTGAFYQGGWVKRVGRFVFRHLSEFAAGQRIPDINSGLRVFRRGEIMPFFSVISAGFSFTTTSTLVYLLNDMFVHYIPIEYREREGNSKVRHVRDSLRALQIIVEAILRCNPIKIFLLLAFPFFAGAALSIFIALFAQHVFWLLCGMMFLCTGSIVLSMGCLAVSTMTRRRMSEDVHREARPTLERAAITPLPNEPADLATRFNDDG</sequence>
<organism evidence="3 4">
    <name type="scientific">Stieleria marina</name>
    <dbReference type="NCBI Taxonomy" id="1930275"/>
    <lineage>
        <taxon>Bacteria</taxon>
        <taxon>Pseudomonadati</taxon>
        <taxon>Planctomycetota</taxon>
        <taxon>Planctomycetia</taxon>
        <taxon>Pirellulales</taxon>
        <taxon>Pirellulaceae</taxon>
        <taxon>Stieleria</taxon>
    </lineage>
</organism>
<dbReference type="GO" id="GO:0099621">
    <property type="term" value="F:undecaprenyl-phosphate 4-deoxy-4-formamido-L-arabinose transferase activity"/>
    <property type="evidence" value="ECO:0007669"/>
    <property type="project" value="UniProtKB-EC"/>
</dbReference>
<evidence type="ECO:0000313" key="4">
    <source>
        <dbReference type="Proteomes" id="UP000319817"/>
    </source>
</evidence>
<evidence type="ECO:0000256" key="1">
    <source>
        <dbReference type="SAM" id="Phobius"/>
    </source>
</evidence>
<keyword evidence="3" id="KW-0808">Transferase</keyword>
<dbReference type="Proteomes" id="UP000319817">
    <property type="component" value="Chromosome"/>
</dbReference>
<dbReference type="InterPro" id="IPR001173">
    <property type="entry name" value="Glyco_trans_2-like"/>
</dbReference>
<name>A0A517NN64_9BACT</name>
<keyword evidence="1" id="KW-0472">Membrane</keyword>
<keyword evidence="4" id="KW-1185">Reference proteome</keyword>
<reference evidence="3 4" key="1">
    <citation type="submission" date="2019-02" db="EMBL/GenBank/DDBJ databases">
        <title>Deep-cultivation of Planctomycetes and their phenomic and genomic characterization uncovers novel biology.</title>
        <authorList>
            <person name="Wiegand S."/>
            <person name="Jogler M."/>
            <person name="Boedeker C."/>
            <person name="Pinto D."/>
            <person name="Vollmers J."/>
            <person name="Rivas-Marin E."/>
            <person name="Kohn T."/>
            <person name="Peeters S.H."/>
            <person name="Heuer A."/>
            <person name="Rast P."/>
            <person name="Oberbeckmann S."/>
            <person name="Bunk B."/>
            <person name="Jeske O."/>
            <person name="Meyerdierks A."/>
            <person name="Storesund J.E."/>
            <person name="Kallscheuer N."/>
            <person name="Luecker S."/>
            <person name="Lage O.M."/>
            <person name="Pohl T."/>
            <person name="Merkel B.J."/>
            <person name="Hornburger P."/>
            <person name="Mueller R.-W."/>
            <person name="Bruemmer F."/>
            <person name="Labrenz M."/>
            <person name="Spormann A.M."/>
            <person name="Op den Camp H."/>
            <person name="Overmann J."/>
            <person name="Amann R."/>
            <person name="Jetten M.S.M."/>
            <person name="Mascher T."/>
            <person name="Medema M.H."/>
            <person name="Devos D.P."/>
            <person name="Kaster A.-K."/>
            <person name="Ovreas L."/>
            <person name="Rohde M."/>
            <person name="Galperin M.Y."/>
            <person name="Jogler C."/>
        </authorList>
    </citation>
    <scope>NUCLEOTIDE SEQUENCE [LARGE SCALE GENOMIC DNA]</scope>
    <source>
        <strain evidence="3 4">K23_9</strain>
    </source>
</reference>
<dbReference type="Gene3D" id="3.90.550.10">
    <property type="entry name" value="Spore Coat Polysaccharide Biosynthesis Protein SpsA, Chain A"/>
    <property type="match status" value="1"/>
</dbReference>
<keyword evidence="1" id="KW-1133">Transmembrane helix</keyword>
<protein>
    <submittedName>
        <fullName evidence="3">Undecaprenyl-phosphate 4-deoxy-4-formamido-L-arabinose transferase</fullName>
        <ecNumber evidence="3">2.4.2.53</ecNumber>
    </submittedName>
</protein>
<evidence type="ECO:0000313" key="3">
    <source>
        <dbReference type="EMBL" id="QDT08578.1"/>
    </source>
</evidence>
<feature type="transmembrane region" description="Helical" evidence="1">
    <location>
        <begin position="229"/>
        <end position="249"/>
    </location>
</feature>
<feature type="transmembrane region" description="Helical" evidence="1">
    <location>
        <begin position="255"/>
        <end position="278"/>
    </location>
</feature>